<accession>A0A1I5VXH4</accession>
<protein>
    <submittedName>
        <fullName evidence="2">Uncharacterized protein</fullName>
    </submittedName>
</protein>
<feature type="transmembrane region" description="Helical" evidence="1">
    <location>
        <begin position="95"/>
        <end position="113"/>
    </location>
</feature>
<organism evidence="2 3">
    <name type="scientific">Parafilimonas terrae</name>
    <dbReference type="NCBI Taxonomy" id="1465490"/>
    <lineage>
        <taxon>Bacteria</taxon>
        <taxon>Pseudomonadati</taxon>
        <taxon>Bacteroidota</taxon>
        <taxon>Chitinophagia</taxon>
        <taxon>Chitinophagales</taxon>
        <taxon>Chitinophagaceae</taxon>
        <taxon>Parafilimonas</taxon>
    </lineage>
</organism>
<name>A0A1I5VXH4_9BACT</name>
<gene>
    <name evidence="2" type="ORF">SAMN05444277_105249</name>
</gene>
<dbReference type="EMBL" id="FOXQ01000005">
    <property type="protein sequence ID" value="SFQ12228.1"/>
    <property type="molecule type" value="Genomic_DNA"/>
</dbReference>
<evidence type="ECO:0000313" key="2">
    <source>
        <dbReference type="EMBL" id="SFQ12228.1"/>
    </source>
</evidence>
<evidence type="ECO:0000313" key="3">
    <source>
        <dbReference type="Proteomes" id="UP000199031"/>
    </source>
</evidence>
<proteinExistence type="predicted"/>
<dbReference type="AlphaFoldDB" id="A0A1I5VXH4"/>
<keyword evidence="1" id="KW-0812">Transmembrane</keyword>
<feature type="transmembrane region" description="Helical" evidence="1">
    <location>
        <begin position="25"/>
        <end position="50"/>
    </location>
</feature>
<feature type="transmembrane region" description="Helical" evidence="1">
    <location>
        <begin position="165"/>
        <end position="184"/>
    </location>
</feature>
<dbReference type="Proteomes" id="UP000199031">
    <property type="component" value="Unassembled WGS sequence"/>
</dbReference>
<dbReference type="RefSeq" id="WP_090658124.1">
    <property type="nucleotide sequence ID" value="NZ_FOXQ01000005.1"/>
</dbReference>
<keyword evidence="1" id="KW-1133">Transmembrane helix</keyword>
<keyword evidence="1" id="KW-0472">Membrane</keyword>
<feature type="transmembrane region" description="Helical" evidence="1">
    <location>
        <begin position="142"/>
        <end position="159"/>
    </location>
</feature>
<dbReference type="OrthoDB" id="670335at2"/>
<reference evidence="2 3" key="1">
    <citation type="submission" date="2016-10" db="EMBL/GenBank/DDBJ databases">
        <authorList>
            <person name="de Groot N.N."/>
        </authorList>
    </citation>
    <scope>NUCLEOTIDE SEQUENCE [LARGE SCALE GENOMIC DNA]</scope>
    <source>
        <strain evidence="2 3">DSM 28286</strain>
    </source>
</reference>
<evidence type="ECO:0000256" key="1">
    <source>
        <dbReference type="SAM" id="Phobius"/>
    </source>
</evidence>
<sequence length="194" mass="22238">MEEKQLTGEESFKLINRMIHEAKGYFYESGLGGIIYGISIFICCVLSWLVESNTMSFPFHPLFLLTPVFFIQAWVQYREEKKKKAKTFTDEVIDYVWTGYFLSVFAALCGNFINAGYIIITIVLLLTAFASFITGMITKFRYHIICGLVCMLIAIVSFFVQSASIYLLMAVTALIVWLVPGLILRARFKKLYHN</sequence>
<dbReference type="STRING" id="1465490.SAMN05444277_105249"/>
<keyword evidence="3" id="KW-1185">Reference proteome</keyword>
<feature type="transmembrane region" description="Helical" evidence="1">
    <location>
        <begin position="119"/>
        <end position="137"/>
    </location>
</feature>
<feature type="transmembrane region" description="Helical" evidence="1">
    <location>
        <begin position="56"/>
        <end position="75"/>
    </location>
</feature>